<dbReference type="SUPFAM" id="SSF48452">
    <property type="entry name" value="TPR-like"/>
    <property type="match status" value="1"/>
</dbReference>
<evidence type="ECO:0000313" key="3">
    <source>
        <dbReference type="Proteomes" id="UP001642483"/>
    </source>
</evidence>
<dbReference type="InterPro" id="IPR011990">
    <property type="entry name" value="TPR-like_helical_dom_sf"/>
</dbReference>
<name>A0ABP0FHA8_CLALP</name>
<evidence type="ECO:0000259" key="1">
    <source>
        <dbReference type="Pfam" id="PF03445"/>
    </source>
</evidence>
<reference evidence="2 3" key="1">
    <citation type="submission" date="2024-02" db="EMBL/GenBank/DDBJ databases">
        <authorList>
            <person name="Daric V."/>
            <person name="Darras S."/>
        </authorList>
    </citation>
    <scope>NUCLEOTIDE SEQUENCE [LARGE SCALE GENOMIC DNA]</scope>
</reference>
<sequence>MESLLGVVDSSTSQAIRETELRLAKDLKDICNKHGKEIYPEKSGEILHKLGLIYRDKTPDKISLIQSATLFNAAIARQPGNMEFKNSLAELCSHVLQLAKAADTKRNLVKVADGVADRLREVRAVADIGLKYLNNITYSEEDAKLKEMESDKIQTVKKLQDAITKHYTETMAHIAANCELIMGKSPCRYAISGMGSLARKEITPYSDFEHVILIEDDVKGKDDYEDILEYFRWFSLIFHVIVINLKETIVPSVTIPSLNDASMPGGDWFFDTFTTRGVSFDGLMPHACKFPLGRSKKTENKPWTTELIQPISEMVNYLDDQVDLKNGYHLGDILTRTCFVSGDQELYDTFANMVRLTLNGNKLDIQPKLMRQLSEDLDNFDAFSNVDCLHFARHCNIKRVIYRSTSLFLLALGRLHAVNECSCFDIIDQLGKKSVIDSDTAHSLSYAIAVACQVRLKVYMYKGRQDDCIGQGDMYNLNDDNSVTSQLVDIVGNRSIVDYFVTAFSLQQTIRDQKRLQVAKKFKITSKPHDKFMMLYLLNLYDQILDEWVRYSEDFDFLAPTEENLWIRYDVARAYRAKGRHGEALQHFQWLDHQTIKNHSLQGSVSINAAWCLFHMNRFEETVDYIHKTKIKVTEINALECVKCDFLSMLTRIEGLCKYELNDYEAALQAYESELQYLENQDVNFIEIRKAGCLKNIAECHLKLKDFHRALEKANEAHQLCKQNDAPATWVCDCFNLLGRCHFRLGDYEKALKNFHDEEEIRIQFVDGEKRVNDKDIKIAKRNIQACHNRLGPDCLIYN</sequence>
<evidence type="ECO:0000313" key="2">
    <source>
        <dbReference type="EMBL" id="CAK8677707.1"/>
    </source>
</evidence>
<feature type="domain" description="Protein-PII uridylyltransferase N-terminal" evidence="1">
    <location>
        <begin position="155"/>
        <end position="225"/>
    </location>
</feature>
<keyword evidence="3" id="KW-1185">Reference proteome</keyword>
<organism evidence="2 3">
    <name type="scientific">Clavelina lepadiformis</name>
    <name type="common">Light-bulb sea squirt</name>
    <name type="synonym">Ascidia lepadiformis</name>
    <dbReference type="NCBI Taxonomy" id="159417"/>
    <lineage>
        <taxon>Eukaryota</taxon>
        <taxon>Metazoa</taxon>
        <taxon>Chordata</taxon>
        <taxon>Tunicata</taxon>
        <taxon>Ascidiacea</taxon>
        <taxon>Aplousobranchia</taxon>
        <taxon>Clavelinidae</taxon>
        <taxon>Clavelina</taxon>
    </lineage>
</organism>
<accession>A0ABP0FHA8</accession>
<protein>
    <recommendedName>
        <fullName evidence="1">Protein-PII uridylyltransferase N-terminal domain-containing protein</fullName>
    </recommendedName>
</protein>
<dbReference type="EMBL" id="CAWYQH010000046">
    <property type="protein sequence ID" value="CAK8677707.1"/>
    <property type="molecule type" value="Genomic_DNA"/>
</dbReference>
<dbReference type="Gene3D" id="1.25.40.10">
    <property type="entry name" value="Tetratricopeptide repeat domain"/>
    <property type="match status" value="2"/>
</dbReference>
<dbReference type="Pfam" id="PF03445">
    <property type="entry name" value="DUF294"/>
    <property type="match status" value="1"/>
</dbReference>
<dbReference type="Pfam" id="PF13424">
    <property type="entry name" value="TPR_12"/>
    <property type="match status" value="1"/>
</dbReference>
<dbReference type="InterPro" id="IPR005105">
    <property type="entry name" value="GlnD_Uridyltrans_N"/>
</dbReference>
<comment type="caution">
    <text evidence="2">The sequence shown here is derived from an EMBL/GenBank/DDBJ whole genome shotgun (WGS) entry which is preliminary data.</text>
</comment>
<dbReference type="InterPro" id="IPR019734">
    <property type="entry name" value="TPR_rpt"/>
</dbReference>
<proteinExistence type="predicted"/>
<dbReference type="PANTHER" id="PTHR19959:SF119">
    <property type="entry name" value="FUNGAL LIPASE-LIKE DOMAIN-CONTAINING PROTEIN"/>
    <property type="match status" value="1"/>
</dbReference>
<dbReference type="Proteomes" id="UP001642483">
    <property type="component" value="Unassembled WGS sequence"/>
</dbReference>
<dbReference type="SMART" id="SM00028">
    <property type="entry name" value="TPR"/>
    <property type="match status" value="3"/>
</dbReference>
<dbReference type="PANTHER" id="PTHR19959">
    <property type="entry name" value="KINESIN LIGHT CHAIN"/>
    <property type="match status" value="1"/>
</dbReference>
<gene>
    <name evidence="2" type="ORF">CVLEPA_LOCUS7706</name>
</gene>